<dbReference type="AlphaFoldDB" id="A0A1U7J233"/>
<evidence type="ECO:0000313" key="1">
    <source>
        <dbReference type="EMBL" id="OKH46160.1"/>
    </source>
</evidence>
<dbReference type="Proteomes" id="UP000185557">
    <property type="component" value="Unassembled WGS sequence"/>
</dbReference>
<reference evidence="1 2" key="1">
    <citation type="submission" date="2016-11" db="EMBL/GenBank/DDBJ databases">
        <title>Draft Genome Sequences of Nine Cyanobacterial Strains from Diverse Habitats.</title>
        <authorList>
            <person name="Zhu T."/>
            <person name="Hou S."/>
            <person name="Lu X."/>
            <person name="Hess W.R."/>
        </authorList>
    </citation>
    <scope>NUCLEOTIDE SEQUENCE [LARGE SCALE GENOMIC DNA]</scope>
    <source>
        <strain evidence="1 2">NIES-30</strain>
    </source>
</reference>
<organism evidence="1 2">
    <name type="scientific">Phormidium tenue NIES-30</name>
    <dbReference type="NCBI Taxonomy" id="549789"/>
    <lineage>
        <taxon>Bacteria</taxon>
        <taxon>Bacillati</taxon>
        <taxon>Cyanobacteriota</taxon>
        <taxon>Cyanophyceae</taxon>
        <taxon>Oscillatoriophycideae</taxon>
        <taxon>Oscillatoriales</taxon>
        <taxon>Oscillatoriaceae</taxon>
        <taxon>Phormidium</taxon>
    </lineage>
</organism>
<evidence type="ECO:0000313" key="2">
    <source>
        <dbReference type="Proteomes" id="UP000185557"/>
    </source>
</evidence>
<dbReference type="RefSeq" id="WP_073609792.1">
    <property type="nucleotide sequence ID" value="NZ_MRCG01000014.1"/>
</dbReference>
<sequence length="64" mass="7008">MAIASLSQTFDTTCSEIITTMDKPIENGDRTKLTRKELEELISILMAQLVAMNALGVESARLHG</sequence>
<protein>
    <submittedName>
        <fullName evidence="1">Uncharacterized protein</fullName>
    </submittedName>
</protein>
<comment type="caution">
    <text evidence="1">The sequence shown here is derived from an EMBL/GenBank/DDBJ whole genome shotgun (WGS) entry which is preliminary data.</text>
</comment>
<proteinExistence type="predicted"/>
<dbReference type="EMBL" id="MRCG01000014">
    <property type="protein sequence ID" value="OKH46160.1"/>
    <property type="molecule type" value="Genomic_DNA"/>
</dbReference>
<keyword evidence="2" id="KW-1185">Reference proteome</keyword>
<accession>A0A1U7J233</accession>
<gene>
    <name evidence="1" type="ORF">NIES30_17855</name>
</gene>
<name>A0A1U7J233_9CYAN</name>